<organism evidence="2 3">
    <name type="scientific">Mucilaginibacter gossypii</name>
    <dbReference type="NCBI Taxonomy" id="551996"/>
    <lineage>
        <taxon>Bacteria</taxon>
        <taxon>Pseudomonadati</taxon>
        <taxon>Bacteroidota</taxon>
        <taxon>Sphingobacteriia</taxon>
        <taxon>Sphingobacteriales</taxon>
        <taxon>Sphingobacteriaceae</taxon>
        <taxon>Mucilaginibacter</taxon>
    </lineage>
</organism>
<dbReference type="EMBL" id="FNCG01000002">
    <property type="protein sequence ID" value="SDG10438.1"/>
    <property type="molecule type" value="Genomic_DNA"/>
</dbReference>
<name>A0A1G7RI22_9SPHI</name>
<reference evidence="3" key="1">
    <citation type="submission" date="2016-10" db="EMBL/GenBank/DDBJ databases">
        <authorList>
            <person name="Varghese N."/>
            <person name="Submissions S."/>
        </authorList>
    </citation>
    <scope>NUCLEOTIDE SEQUENCE [LARGE SCALE GENOMIC DNA]</scope>
    <source>
        <strain evidence="3">Gh-67</strain>
    </source>
</reference>
<dbReference type="AlphaFoldDB" id="A0A1G7RI22"/>
<dbReference type="Proteomes" id="UP000199705">
    <property type="component" value="Unassembled WGS sequence"/>
</dbReference>
<dbReference type="InterPro" id="IPR041657">
    <property type="entry name" value="HTH_17"/>
</dbReference>
<gene>
    <name evidence="2" type="ORF">SAMN05192573_102249</name>
</gene>
<evidence type="ECO:0000313" key="3">
    <source>
        <dbReference type="Proteomes" id="UP000199705"/>
    </source>
</evidence>
<evidence type="ECO:0000313" key="2">
    <source>
        <dbReference type="EMBL" id="SDG10438.1"/>
    </source>
</evidence>
<proteinExistence type="predicted"/>
<sequence>MEKAISHFDKHGKMFRDQLITVGDLLEFKDLLLSDIKSMLKDQVSGKTKKWLKAMEVRKMLNISHGKLQALRDNGKIPFTKLGKVTYYDADKIEGLMETATVVKF</sequence>
<evidence type="ECO:0000259" key="1">
    <source>
        <dbReference type="Pfam" id="PF12728"/>
    </source>
</evidence>
<accession>A0A1G7RI22</accession>
<dbReference type="Pfam" id="PF12728">
    <property type="entry name" value="HTH_17"/>
    <property type="match status" value="1"/>
</dbReference>
<protein>
    <recommendedName>
        <fullName evidence="1">Helix-turn-helix domain-containing protein</fullName>
    </recommendedName>
</protein>
<dbReference type="PANTHER" id="PTHR34585:SF22">
    <property type="entry name" value="HELIX-TURN-HELIX DOMAIN-CONTAINING PROTEIN"/>
    <property type="match status" value="1"/>
</dbReference>
<keyword evidence="3" id="KW-1185">Reference proteome</keyword>
<dbReference type="RefSeq" id="WP_217633088.1">
    <property type="nucleotide sequence ID" value="NZ_FNCG01000002.1"/>
</dbReference>
<feature type="domain" description="Helix-turn-helix" evidence="1">
    <location>
        <begin position="51"/>
        <end position="98"/>
    </location>
</feature>
<dbReference type="PANTHER" id="PTHR34585">
    <property type="match status" value="1"/>
</dbReference>
<dbReference type="STRING" id="551996.SAMN05192573_102249"/>